<dbReference type="PANTHER" id="PTHR10199">
    <property type="entry name" value="THROMBOSPONDIN"/>
    <property type="match status" value="1"/>
</dbReference>
<organism evidence="3 4">
    <name type="scientific">Candidatus Scalindua brodae</name>
    <dbReference type="NCBI Taxonomy" id="237368"/>
    <lineage>
        <taxon>Bacteria</taxon>
        <taxon>Pseudomonadati</taxon>
        <taxon>Planctomycetota</taxon>
        <taxon>Candidatus Brocadiia</taxon>
        <taxon>Candidatus Brocadiales</taxon>
        <taxon>Candidatus Scalinduaceae</taxon>
        <taxon>Candidatus Scalindua</taxon>
    </lineage>
</organism>
<dbReference type="AlphaFoldDB" id="A0A0B0EFX2"/>
<dbReference type="InterPro" id="IPR028974">
    <property type="entry name" value="TSP_type-3_rpt"/>
</dbReference>
<dbReference type="Gene3D" id="4.10.1080.10">
    <property type="entry name" value="TSP type-3 repeat"/>
    <property type="match status" value="1"/>
</dbReference>
<gene>
    <name evidence="3" type="ORF">SCABRO_02773</name>
</gene>
<name>A0A0B0EFX2_9BACT</name>
<evidence type="ECO:0000256" key="1">
    <source>
        <dbReference type="ARBA" id="ARBA00022729"/>
    </source>
</evidence>
<evidence type="ECO:0000313" key="3">
    <source>
        <dbReference type="EMBL" id="KHE91484.1"/>
    </source>
</evidence>
<dbReference type="SUPFAM" id="SSF103647">
    <property type="entry name" value="TSP type-3 repeat"/>
    <property type="match status" value="1"/>
</dbReference>
<evidence type="ECO:0000313" key="4">
    <source>
        <dbReference type="Proteomes" id="UP000030652"/>
    </source>
</evidence>
<dbReference type="eggNOG" id="COG5184">
    <property type="taxonomic scope" value="Bacteria"/>
</dbReference>
<protein>
    <submittedName>
        <fullName evidence="3">Uncharacterized protein</fullName>
    </submittedName>
</protein>
<dbReference type="InterPro" id="IPR003367">
    <property type="entry name" value="Thrombospondin_3-like_rpt"/>
</dbReference>
<evidence type="ECO:0000256" key="2">
    <source>
        <dbReference type="ARBA" id="ARBA00022837"/>
    </source>
</evidence>
<dbReference type="GO" id="GO:0007155">
    <property type="term" value="P:cell adhesion"/>
    <property type="evidence" value="ECO:0007669"/>
    <property type="project" value="InterPro"/>
</dbReference>
<accession>A0A0B0EFX2</accession>
<proteinExistence type="predicted"/>
<dbReference type="EMBL" id="JRYO01000194">
    <property type="protein sequence ID" value="KHE91484.1"/>
    <property type="molecule type" value="Genomic_DNA"/>
</dbReference>
<keyword evidence="1" id="KW-0732">Signal</keyword>
<dbReference type="Pfam" id="PF02412">
    <property type="entry name" value="TSP_3"/>
    <property type="match status" value="1"/>
</dbReference>
<reference evidence="3 4" key="1">
    <citation type="submission" date="2014-10" db="EMBL/GenBank/DDBJ databases">
        <title>Draft genome of anammox bacterium scalindua brodae, obtained using differential coverage binning of sequence data from two enrichment reactors.</title>
        <authorList>
            <person name="Speth D.R."/>
            <person name="Russ L."/>
            <person name="Kartal B."/>
            <person name="Op den Camp H.J."/>
            <person name="Dutilh B.E."/>
            <person name="Jetten M.S."/>
        </authorList>
    </citation>
    <scope>NUCLEOTIDE SEQUENCE [LARGE SCALE GENOMIC DNA]</scope>
    <source>
        <strain evidence="3">RU1</strain>
    </source>
</reference>
<comment type="caution">
    <text evidence="3">The sequence shown here is derived from an EMBL/GenBank/DDBJ whole genome shotgun (WGS) entry which is preliminary data.</text>
</comment>
<keyword evidence="2" id="KW-0106">Calcium</keyword>
<sequence length="275" mass="30667">MDYPKIVTVNFEQQDTDGDGIPDGIDNCPTFSNVDQDDFDGDDVGNVCDNCWYKINPDQSDSNGDCSSMPYLSDPDCGDACDGIARITNITQDWNVTDDITITWESEPGIDYDIAFKNDYAGAFTLADTVTSVGTSTSWIDDSSLTGAHPTSFQERFYKIIKDGIASENIVGMYKVNVHEGMNLISLPLVPFSTSLADVIGTQVMGGSNIAESDLLWIWRGDRYEFIWLLDGVHPSVDGWYMGNNPVERSLEPGSGYWIERKEGRPEFDWDYYKP</sequence>
<dbReference type="GO" id="GO:0005509">
    <property type="term" value="F:calcium ion binding"/>
    <property type="evidence" value="ECO:0007669"/>
    <property type="project" value="InterPro"/>
</dbReference>
<dbReference type="Proteomes" id="UP000030652">
    <property type="component" value="Unassembled WGS sequence"/>
</dbReference>